<reference evidence="1 2" key="1">
    <citation type="submission" date="2019-10" db="EMBL/GenBank/DDBJ databases">
        <title>Alcanivorax sp.PA15-N-34 draft genome sequence.</title>
        <authorList>
            <person name="Liao X."/>
            <person name="Shao Z."/>
        </authorList>
    </citation>
    <scope>NUCLEOTIDE SEQUENCE [LARGE SCALE GENOMIC DNA]</scope>
    <source>
        <strain evidence="1 2">PA15-N-34</strain>
    </source>
</reference>
<keyword evidence="2" id="KW-1185">Reference proteome</keyword>
<protein>
    <submittedName>
        <fullName evidence="1">Uncharacterized protein</fullName>
    </submittedName>
</protein>
<comment type="caution">
    <text evidence="1">The sequence shown here is derived from an EMBL/GenBank/DDBJ whole genome shotgun (WGS) entry which is preliminary data.</text>
</comment>
<gene>
    <name evidence="1" type="ORF">GFN93_02745</name>
</gene>
<sequence>MAGVVLLSGCTLGSSGDFADWDDECREDPYQRSADMAAYHRHTAMNDELREFWAEDQRFYEERISDDCDD</sequence>
<proteinExistence type="predicted"/>
<dbReference type="AlphaFoldDB" id="A0A6N7LPL4"/>
<evidence type="ECO:0000313" key="2">
    <source>
        <dbReference type="Proteomes" id="UP000469421"/>
    </source>
</evidence>
<dbReference type="EMBL" id="WIRE01000001">
    <property type="protein sequence ID" value="MQX52148.1"/>
    <property type="molecule type" value="Genomic_DNA"/>
</dbReference>
<organism evidence="1 2">
    <name type="scientific">Alcanivorax sediminis</name>
    <dbReference type="NCBI Taxonomy" id="2663008"/>
    <lineage>
        <taxon>Bacteria</taxon>
        <taxon>Pseudomonadati</taxon>
        <taxon>Pseudomonadota</taxon>
        <taxon>Gammaproteobacteria</taxon>
        <taxon>Oceanospirillales</taxon>
        <taxon>Alcanivoracaceae</taxon>
        <taxon>Alcanivorax</taxon>
    </lineage>
</organism>
<accession>A0A6N7LPL4</accession>
<dbReference type="RefSeq" id="WP_153498891.1">
    <property type="nucleotide sequence ID" value="NZ_JBMZXE010000001.1"/>
</dbReference>
<name>A0A6N7LPL4_9GAMM</name>
<dbReference type="Proteomes" id="UP000469421">
    <property type="component" value="Unassembled WGS sequence"/>
</dbReference>
<evidence type="ECO:0000313" key="1">
    <source>
        <dbReference type="EMBL" id="MQX52148.1"/>
    </source>
</evidence>